<evidence type="ECO:0000313" key="1">
    <source>
        <dbReference type="EMBL" id="OPX45858.1"/>
    </source>
</evidence>
<keyword evidence="2" id="KW-1185">Reference proteome</keyword>
<sequence>MSEAKQCKECLCTFQYTTSDGLCLSCSQRNELEFKKIKSYLKLNPKSSIGKIATDLDIKVANIQKFVDEGRLEIVEK</sequence>
<dbReference type="Proteomes" id="UP000191554">
    <property type="component" value="Unassembled WGS sequence"/>
</dbReference>
<evidence type="ECO:0008006" key="3">
    <source>
        <dbReference type="Google" id="ProtNLM"/>
    </source>
</evidence>
<dbReference type="RefSeq" id="WP_080062825.1">
    <property type="nucleotide sequence ID" value="NZ_MZGX01000002.1"/>
</dbReference>
<proteinExistence type="predicted"/>
<reference evidence="1 2" key="1">
    <citation type="submission" date="2017-03" db="EMBL/GenBank/DDBJ databases">
        <title>Genome sequence of Clostridium hungatei DSM 14427.</title>
        <authorList>
            <person name="Poehlein A."/>
            <person name="Daniel R."/>
        </authorList>
    </citation>
    <scope>NUCLEOTIDE SEQUENCE [LARGE SCALE GENOMIC DNA]</scope>
    <source>
        <strain evidence="1 2">DSM 14427</strain>
    </source>
</reference>
<accession>A0A1V4SPM8</accession>
<organism evidence="1 2">
    <name type="scientific">Ruminiclostridium hungatei</name>
    <name type="common">Clostridium hungatei</name>
    <dbReference type="NCBI Taxonomy" id="48256"/>
    <lineage>
        <taxon>Bacteria</taxon>
        <taxon>Bacillati</taxon>
        <taxon>Bacillota</taxon>
        <taxon>Clostridia</taxon>
        <taxon>Eubacteriales</taxon>
        <taxon>Oscillospiraceae</taxon>
        <taxon>Ruminiclostridium</taxon>
    </lineage>
</organism>
<dbReference type="AlphaFoldDB" id="A0A1V4SPM8"/>
<name>A0A1V4SPM8_RUMHU</name>
<gene>
    <name evidence="1" type="ORF">CLHUN_03310</name>
</gene>
<comment type="caution">
    <text evidence="1">The sequence shown here is derived from an EMBL/GenBank/DDBJ whole genome shotgun (WGS) entry which is preliminary data.</text>
</comment>
<dbReference type="EMBL" id="MZGX01000002">
    <property type="protein sequence ID" value="OPX45858.1"/>
    <property type="molecule type" value="Genomic_DNA"/>
</dbReference>
<dbReference type="OrthoDB" id="1739831at2"/>
<protein>
    <recommendedName>
        <fullName evidence="3">MerR family transcriptional regulator</fullName>
    </recommendedName>
</protein>
<evidence type="ECO:0000313" key="2">
    <source>
        <dbReference type="Proteomes" id="UP000191554"/>
    </source>
</evidence>
<dbReference type="STRING" id="48256.CLHUN_03310"/>